<reference evidence="1 2" key="1">
    <citation type="submission" date="2010-12" db="EMBL/GenBank/DDBJ databases">
        <title>Whole genome sequence of Anaerolinea thermophila UNI-1.</title>
        <authorList>
            <person name="Narita-Yamada S."/>
            <person name="Kishi E."/>
            <person name="Watanabe Y."/>
            <person name="Takasaki K."/>
            <person name="Ankai A."/>
            <person name="Oguchi A."/>
            <person name="Fukui S."/>
            <person name="Takahashi M."/>
            <person name="Yashiro I."/>
            <person name="Hosoyama A."/>
            <person name="Sekiguchi Y."/>
            <person name="Hanada S."/>
            <person name="Fujita N."/>
        </authorList>
    </citation>
    <scope>NUCLEOTIDE SEQUENCE [LARGE SCALE GENOMIC DNA]</scope>
    <source>
        <strain evidence="2">DSM 14523 / JCM 11388 / NBRC 100420 / UNI-1</strain>
    </source>
</reference>
<name>E8MZB2_ANATU</name>
<accession>E8MZB2</accession>
<proteinExistence type="predicted"/>
<gene>
    <name evidence="1" type="ordered locus">ANT_02210</name>
</gene>
<dbReference type="AlphaFoldDB" id="E8MZB2"/>
<dbReference type="STRING" id="926569.ANT_02210"/>
<keyword evidence="2" id="KW-1185">Reference proteome</keyword>
<organism evidence="1 2">
    <name type="scientific">Anaerolinea thermophila (strain DSM 14523 / JCM 11388 / NBRC 100420 / UNI-1)</name>
    <dbReference type="NCBI Taxonomy" id="926569"/>
    <lineage>
        <taxon>Bacteria</taxon>
        <taxon>Bacillati</taxon>
        <taxon>Chloroflexota</taxon>
        <taxon>Anaerolineae</taxon>
        <taxon>Anaerolineales</taxon>
        <taxon>Anaerolineaceae</taxon>
        <taxon>Anaerolinea</taxon>
    </lineage>
</organism>
<evidence type="ECO:0000313" key="1">
    <source>
        <dbReference type="EMBL" id="BAJ62255.1"/>
    </source>
</evidence>
<dbReference type="EMBL" id="AP012029">
    <property type="protein sequence ID" value="BAJ62255.1"/>
    <property type="molecule type" value="Genomic_DNA"/>
</dbReference>
<sequence length="119" mass="13614">MQKKLLSGIIAIGIAFVITITVLAGGMNYAYAWETLGGARWNGYIQIQACYNDNGNHAKQGYHRFTRQAGPPLDTGRMYTSQATSPQDCTIRSRQDSVWDSPLWGDQYTTRYFYDFVWW</sequence>
<dbReference type="KEGG" id="atm:ANT_02210"/>
<dbReference type="eggNOG" id="ENOG5034217">
    <property type="taxonomic scope" value="Bacteria"/>
</dbReference>
<protein>
    <submittedName>
        <fullName evidence="1">Uncharacterized protein</fullName>
    </submittedName>
</protein>
<dbReference type="RefSeq" id="WP_013558653.1">
    <property type="nucleotide sequence ID" value="NC_014960.1"/>
</dbReference>
<dbReference type="InParanoid" id="E8MZB2"/>
<dbReference type="HOGENOM" id="CLU_2056469_0_0_0"/>
<evidence type="ECO:0000313" key="2">
    <source>
        <dbReference type="Proteomes" id="UP000008922"/>
    </source>
</evidence>
<dbReference type="Proteomes" id="UP000008922">
    <property type="component" value="Chromosome"/>
</dbReference>